<organism evidence="4 5">
    <name type="scientific">Rhodovibrio salinarum</name>
    <dbReference type="NCBI Taxonomy" id="1087"/>
    <lineage>
        <taxon>Bacteria</taxon>
        <taxon>Pseudomonadati</taxon>
        <taxon>Pseudomonadota</taxon>
        <taxon>Alphaproteobacteria</taxon>
        <taxon>Rhodospirillales</taxon>
        <taxon>Rhodovibrionaceae</taxon>
        <taxon>Rhodovibrio</taxon>
    </lineage>
</organism>
<keyword evidence="2" id="KW-0732">Signal</keyword>
<reference evidence="4" key="2">
    <citation type="journal article" date="2020" name="Microorganisms">
        <title>Osmotic Adaptation and Compatible Solute Biosynthesis of Phototrophic Bacteria as Revealed from Genome Analyses.</title>
        <authorList>
            <person name="Imhoff J.F."/>
            <person name="Rahn T."/>
            <person name="Kunzel S."/>
            <person name="Keller A."/>
            <person name="Neulinger S.C."/>
        </authorList>
    </citation>
    <scope>NUCLEOTIDE SEQUENCE</scope>
    <source>
        <strain evidence="4">DSM 9154</strain>
    </source>
</reference>
<dbReference type="Gene3D" id="3.40.50.410">
    <property type="entry name" value="von Willebrand factor, type A domain"/>
    <property type="match status" value="1"/>
</dbReference>
<dbReference type="Proteomes" id="UP000778970">
    <property type="component" value="Unassembled WGS sequence"/>
</dbReference>
<dbReference type="CDD" id="cd00198">
    <property type="entry name" value="vWFA"/>
    <property type="match status" value="1"/>
</dbReference>
<evidence type="ECO:0000313" key="5">
    <source>
        <dbReference type="Proteomes" id="UP000778970"/>
    </source>
</evidence>
<accession>A0A934V1G3</accession>
<dbReference type="Pfam" id="PF06707">
    <property type="entry name" value="DUF1194"/>
    <property type="match status" value="1"/>
</dbReference>
<dbReference type="AlphaFoldDB" id="A0A934V1G3"/>
<dbReference type="InterPro" id="IPR002035">
    <property type="entry name" value="VWF_A"/>
</dbReference>
<comment type="caution">
    <text evidence="4">The sequence shown here is derived from an EMBL/GenBank/DDBJ whole genome shotgun (WGS) entry which is preliminary data.</text>
</comment>
<dbReference type="EMBL" id="NRRE01000028">
    <property type="protein sequence ID" value="MBK1698605.1"/>
    <property type="molecule type" value="Genomic_DNA"/>
</dbReference>
<keyword evidence="1" id="KW-1133">Transmembrane helix</keyword>
<evidence type="ECO:0000313" key="4">
    <source>
        <dbReference type="EMBL" id="MBK1698605.1"/>
    </source>
</evidence>
<name>A0A934V1G3_9PROT</name>
<keyword evidence="1" id="KW-0472">Membrane</keyword>
<gene>
    <name evidence="4" type="ORF">CKO21_15255</name>
</gene>
<dbReference type="InterPro" id="IPR010607">
    <property type="entry name" value="DUF1194"/>
</dbReference>
<evidence type="ECO:0000256" key="1">
    <source>
        <dbReference type="SAM" id="Phobius"/>
    </source>
</evidence>
<dbReference type="RefSeq" id="WP_081728789.1">
    <property type="nucleotide sequence ID" value="NZ_NRRE01000028.1"/>
</dbReference>
<dbReference type="Pfam" id="PF07589">
    <property type="entry name" value="PEP-CTERM"/>
    <property type="match status" value="1"/>
</dbReference>
<proteinExistence type="predicted"/>
<dbReference type="InterPro" id="IPR036465">
    <property type="entry name" value="vWFA_dom_sf"/>
</dbReference>
<feature type="chain" id="PRO_5037335266" description="VWFA domain-containing protein" evidence="2">
    <location>
        <begin position="29"/>
        <end position="258"/>
    </location>
</feature>
<keyword evidence="1" id="KW-0812">Transmembrane</keyword>
<feature type="domain" description="VWFA" evidence="3">
    <location>
        <begin position="38"/>
        <end position="222"/>
    </location>
</feature>
<dbReference type="PROSITE" id="PS50234">
    <property type="entry name" value="VWFA"/>
    <property type="match status" value="1"/>
</dbReference>
<dbReference type="InterPro" id="IPR013424">
    <property type="entry name" value="Ice-binding_C"/>
</dbReference>
<reference evidence="4" key="1">
    <citation type="submission" date="2017-08" db="EMBL/GenBank/DDBJ databases">
        <authorList>
            <person name="Imhoff J.F."/>
            <person name="Rahn T."/>
            <person name="Kuenzel S."/>
            <person name="Neulinger S.C."/>
        </authorList>
    </citation>
    <scope>NUCLEOTIDE SEQUENCE</scope>
    <source>
        <strain evidence="4">DSM 9154</strain>
    </source>
</reference>
<feature type="signal peptide" evidence="2">
    <location>
        <begin position="1"/>
        <end position="28"/>
    </location>
</feature>
<sequence>MKKTLLRCAVFGFATLAGVSVLSSESRAQTPPTPVDIELSLIIDVSGSISGSEYNLQMDGYASAFRQQAVIDRITGSTNGIAVNAVFFASSASEGIAYTHLQTEADVLQFADTLDNFARPGSGGTNVAQGMQVGLDSLLNNDFDGTTLIMDVSGDGSGGTGSAAASVRDDALANGVDRINAVAIESEFVRQAFEDSVIAGPNSFALLASDFSEFETAIGRKIRAEVGGGDPVPVPGSLLLLGGGLLGLGAFAARRKGA</sequence>
<evidence type="ECO:0000259" key="3">
    <source>
        <dbReference type="PROSITE" id="PS50234"/>
    </source>
</evidence>
<evidence type="ECO:0000256" key="2">
    <source>
        <dbReference type="SAM" id="SignalP"/>
    </source>
</evidence>
<feature type="transmembrane region" description="Helical" evidence="1">
    <location>
        <begin position="232"/>
        <end position="253"/>
    </location>
</feature>
<dbReference type="SUPFAM" id="SSF53300">
    <property type="entry name" value="vWA-like"/>
    <property type="match status" value="1"/>
</dbReference>
<keyword evidence="5" id="KW-1185">Reference proteome</keyword>
<protein>
    <recommendedName>
        <fullName evidence="3">VWFA domain-containing protein</fullName>
    </recommendedName>
</protein>